<accession>A0A8J5JZD8</accession>
<keyword evidence="2" id="KW-0238">DNA-binding</keyword>
<dbReference type="Pfam" id="PF03221">
    <property type="entry name" value="HTH_Tnp_Tc5"/>
    <property type="match status" value="1"/>
</dbReference>
<sequence length="428" mass="49181">MCIGIEFLKWGRKEKRRKWGYLIRQARRNMAVDTRSVQEYAHELYAAVSRKMGIAEPKPFNASSGWLHRFKRRNNITNINIGGEEANADRVAARDFPPFLRELQKERITVLFTTTASGTCKPKLSVIHTARKPHAYKNVDMSKINVHWLTARKAWMFSALSLFWFDDCFIPDVKKFCEQKNIPFKILLLLDNAPGHSPLLMDRHPNVKVFLLPPNTTSLIQPMDQELICNVKAAYSAKKFKLLNDCTNTKDDKSDEDKEQELSIATIRHAWRHVLHGIPGERRSQPVTVALDLAREAAHSITAEGFSETTNEDILEVIRDPEMTADKMLEDDHVTEEEDEKLKLFLSNDHDDDRYEVFHTRLVQAMEPYIKVYQDNINTSRQKSITEFFARNPPQPASDSDSESDFEGFVREALTTITDSDGDSPEGQ</sequence>
<dbReference type="InterPro" id="IPR004875">
    <property type="entry name" value="DDE_SF_endonuclease_dom"/>
</dbReference>
<dbReference type="InterPro" id="IPR050863">
    <property type="entry name" value="CenT-Element_Derived"/>
</dbReference>
<comment type="subcellular location">
    <subcellularLocation>
        <location evidence="1">Nucleus</location>
    </subcellularLocation>
</comment>
<evidence type="ECO:0000256" key="2">
    <source>
        <dbReference type="ARBA" id="ARBA00023125"/>
    </source>
</evidence>
<reference evidence="4" key="1">
    <citation type="journal article" date="2021" name="Sci. Adv.">
        <title>The American lobster genome reveals insights on longevity, neural, and immune adaptations.</title>
        <authorList>
            <person name="Polinski J.M."/>
            <person name="Zimin A.V."/>
            <person name="Clark K.F."/>
            <person name="Kohn A.B."/>
            <person name="Sadowski N."/>
            <person name="Timp W."/>
            <person name="Ptitsyn A."/>
            <person name="Khanna P."/>
            <person name="Romanova D.Y."/>
            <person name="Williams P."/>
            <person name="Greenwood S.J."/>
            <person name="Moroz L.L."/>
            <person name="Walt D.R."/>
            <person name="Bodnar A.G."/>
        </authorList>
    </citation>
    <scope>NUCLEOTIDE SEQUENCE</scope>
    <source>
        <strain evidence="4">GMGI-L3</strain>
    </source>
</reference>
<dbReference type="AlphaFoldDB" id="A0A8J5JZD8"/>
<dbReference type="GO" id="GO:0003677">
    <property type="term" value="F:DNA binding"/>
    <property type="evidence" value="ECO:0007669"/>
    <property type="project" value="UniProtKB-KW"/>
</dbReference>
<protein>
    <submittedName>
        <fullName evidence="4">Jerky protein-like 32</fullName>
    </submittedName>
</protein>
<name>A0A8J5JZD8_HOMAM</name>
<evidence type="ECO:0000313" key="5">
    <source>
        <dbReference type="Proteomes" id="UP000747542"/>
    </source>
</evidence>
<dbReference type="PROSITE" id="PS51253">
    <property type="entry name" value="HTH_CENPB"/>
    <property type="match status" value="1"/>
</dbReference>
<gene>
    <name evidence="4" type="primary">jrk-L32</name>
    <name evidence="4" type="ORF">Hamer_G005544</name>
</gene>
<evidence type="ECO:0000313" key="4">
    <source>
        <dbReference type="EMBL" id="KAG7166441.1"/>
    </source>
</evidence>
<dbReference type="SUPFAM" id="SSF46689">
    <property type="entry name" value="Homeodomain-like"/>
    <property type="match status" value="1"/>
</dbReference>
<dbReference type="InterPro" id="IPR009057">
    <property type="entry name" value="Homeodomain-like_sf"/>
</dbReference>
<organism evidence="4 5">
    <name type="scientific">Homarus americanus</name>
    <name type="common">American lobster</name>
    <dbReference type="NCBI Taxonomy" id="6706"/>
    <lineage>
        <taxon>Eukaryota</taxon>
        <taxon>Metazoa</taxon>
        <taxon>Ecdysozoa</taxon>
        <taxon>Arthropoda</taxon>
        <taxon>Crustacea</taxon>
        <taxon>Multicrustacea</taxon>
        <taxon>Malacostraca</taxon>
        <taxon>Eumalacostraca</taxon>
        <taxon>Eucarida</taxon>
        <taxon>Decapoda</taxon>
        <taxon>Pleocyemata</taxon>
        <taxon>Astacidea</taxon>
        <taxon>Nephropoidea</taxon>
        <taxon>Nephropidae</taxon>
        <taxon>Homarus</taxon>
    </lineage>
</organism>
<feature type="domain" description="HTH CENPB-type" evidence="3">
    <location>
        <begin position="2"/>
        <end position="80"/>
    </location>
</feature>
<dbReference type="InterPro" id="IPR006600">
    <property type="entry name" value="HTH_CenpB_DNA-bd_dom"/>
</dbReference>
<keyword evidence="5" id="KW-1185">Reference proteome</keyword>
<evidence type="ECO:0000256" key="1">
    <source>
        <dbReference type="ARBA" id="ARBA00004123"/>
    </source>
</evidence>
<dbReference type="Proteomes" id="UP000747542">
    <property type="component" value="Unassembled WGS sequence"/>
</dbReference>
<dbReference type="Pfam" id="PF03184">
    <property type="entry name" value="DDE_1"/>
    <property type="match status" value="1"/>
</dbReference>
<dbReference type="PANTHER" id="PTHR19303:SF73">
    <property type="entry name" value="PROTEIN PDC2"/>
    <property type="match status" value="1"/>
</dbReference>
<dbReference type="Gene3D" id="1.10.10.60">
    <property type="entry name" value="Homeodomain-like"/>
    <property type="match status" value="1"/>
</dbReference>
<dbReference type="PANTHER" id="PTHR19303">
    <property type="entry name" value="TRANSPOSON"/>
    <property type="match status" value="1"/>
</dbReference>
<comment type="caution">
    <text evidence="4">The sequence shown here is derived from an EMBL/GenBank/DDBJ whole genome shotgun (WGS) entry which is preliminary data.</text>
</comment>
<proteinExistence type="predicted"/>
<dbReference type="EMBL" id="JAHLQT010022531">
    <property type="protein sequence ID" value="KAG7166441.1"/>
    <property type="molecule type" value="Genomic_DNA"/>
</dbReference>
<evidence type="ECO:0000259" key="3">
    <source>
        <dbReference type="PROSITE" id="PS51253"/>
    </source>
</evidence>
<dbReference type="GO" id="GO:0005634">
    <property type="term" value="C:nucleus"/>
    <property type="evidence" value="ECO:0007669"/>
    <property type="project" value="UniProtKB-SubCell"/>
</dbReference>